<dbReference type="GeneID" id="65083753"/>
<sequence>MSSKMGHFGDSLPGLALASDRYQGLLHSRPQPFRYLINLGTYILSCVLTSHRLDLHTYIQVGKQTNKQASILYSIFYTDNKVPPPFRLPVLYRRELTGSPHWFTSLYPVDTCQASPQFCCRKAIYPCSPHKLIEVFILTLPAR</sequence>
<protein>
    <submittedName>
        <fullName evidence="1">Uncharacterized protein</fullName>
    </submittedName>
</protein>
<dbReference type="AlphaFoldDB" id="A0A1L7T1G5"/>
<accession>A0A1L7T1G5</accession>
<reference evidence="2" key="1">
    <citation type="journal article" date="2016" name="Genome Biol. Evol.">
        <title>Comparative 'omics' of the Fusarium fujikuroi species complex highlights differences in genetic potential and metabolite synthesis.</title>
        <authorList>
            <person name="Niehaus E.-M."/>
            <person name="Muensterkoetter M."/>
            <person name="Proctor R.H."/>
            <person name="Brown D.W."/>
            <person name="Sharon A."/>
            <person name="Idan Y."/>
            <person name="Oren-Young L."/>
            <person name="Sieber C.M."/>
            <person name="Novak O."/>
            <person name="Pencik A."/>
            <person name="Tarkowska D."/>
            <person name="Hromadova K."/>
            <person name="Freeman S."/>
            <person name="Maymon M."/>
            <person name="Elazar M."/>
            <person name="Youssef S.A."/>
            <person name="El-Shabrawy E.S.M."/>
            <person name="Shalaby A.B.A."/>
            <person name="Houterman P."/>
            <person name="Brock N.L."/>
            <person name="Burkhardt I."/>
            <person name="Tsavkelova E.A."/>
            <person name="Dickschat J.S."/>
            <person name="Galuszka P."/>
            <person name="Gueldener U."/>
            <person name="Tudzynski B."/>
        </authorList>
    </citation>
    <scope>NUCLEOTIDE SEQUENCE [LARGE SCALE GENOMIC DNA]</scope>
    <source>
        <strain evidence="2">MRC7560</strain>
    </source>
</reference>
<name>A0A1L7T1G5_FUSMA</name>
<dbReference type="RefSeq" id="XP_041679630.1">
    <property type="nucleotide sequence ID" value="XM_041828803.1"/>
</dbReference>
<evidence type="ECO:0000313" key="1">
    <source>
        <dbReference type="EMBL" id="CVK89161.1"/>
    </source>
</evidence>
<dbReference type="VEuPathDB" id="FungiDB:FMAN_04483"/>
<keyword evidence="2" id="KW-1185">Reference proteome</keyword>
<gene>
    <name evidence="1" type="ORF">FMAN_04483</name>
</gene>
<evidence type="ECO:0000313" key="2">
    <source>
        <dbReference type="Proteomes" id="UP000184255"/>
    </source>
</evidence>
<dbReference type="EMBL" id="FCQH01000003">
    <property type="protein sequence ID" value="CVK89161.1"/>
    <property type="molecule type" value="Genomic_DNA"/>
</dbReference>
<organism evidence="1 2">
    <name type="scientific">Fusarium mangiferae</name>
    <name type="common">Mango malformation disease fungus</name>
    <dbReference type="NCBI Taxonomy" id="192010"/>
    <lineage>
        <taxon>Eukaryota</taxon>
        <taxon>Fungi</taxon>
        <taxon>Dikarya</taxon>
        <taxon>Ascomycota</taxon>
        <taxon>Pezizomycotina</taxon>
        <taxon>Sordariomycetes</taxon>
        <taxon>Hypocreomycetidae</taxon>
        <taxon>Hypocreales</taxon>
        <taxon>Nectriaceae</taxon>
        <taxon>Fusarium</taxon>
        <taxon>Fusarium fujikuroi species complex</taxon>
    </lineage>
</organism>
<dbReference type="Proteomes" id="UP000184255">
    <property type="component" value="Unassembled WGS sequence"/>
</dbReference>
<proteinExistence type="predicted"/>
<comment type="caution">
    <text evidence="1">The sequence shown here is derived from an EMBL/GenBank/DDBJ whole genome shotgun (WGS) entry which is preliminary data.</text>
</comment>